<name>A0AAU9MDC6_9ASTR</name>
<organism evidence="2 3">
    <name type="scientific">Lactuca virosa</name>
    <dbReference type="NCBI Taxonomy" id="75947"/>
    <lineage>
        <taxon>Eukaryota</taxon>
        <taxon>Viridiplantae</taxon>
        <taxon>Streptophyta</taxon>
        <taxon>Embryophyta</taxon>
        <taxon>Tracheophyta</taxon>
        <taxon>Spermatophyta</taxon>
        <taxon>Magnoliopsida</taxon>
        <taxon>eudicotyledons</taxon>
        <taxon>Gunneridae</taxon>
        <taxon>Pentapetalae</taxon>
        <taxon>asterids</taxon>
        <taxon>campanulids</taxon>
        <taxon>Asterales</taxon>
        <taxon>Asteraceae</taxon>
        <taxon>Cichorioideae</taxon>
        <taxon>Cichorieae</taxon>
        <taxon>Lactucinae</taxon>
        <taxon>Lactuca</taxon>
    </lineage>
</organism>
<protein>
    <recommendedName>
        <fullName evidence="1">Replication factor A C-terminal domain-containing protein</fullName>
    </recommendedName>
</protein>
<sequence>MYFNLPVKEIEFFKLIVSQPVRFISEQNKIEDFVVTNLSNVYSYLQDGVVEGTQYTIEGTIVDIDMFNDWKFVQCGTCRKKVTMRDGRYYCFSCQKNVDNPRQSYKLVVRIIDKGEEIMCVVFNEAATSLISFTVDELVNKSLLEGAGDPNWVKDFLLGSLCGHKVIFTIKVDKFNMVPNYVHRFAVTKYYSDKKHNDKGYKLSPTIEKSTVVITNEEDHYIVEDEYESLSKITEYEWELLDQALWGPCSHFIPSTISTMDTCDTEENDGVNKCISDVNDAEAEEDESDNIGVGHDNIEDHICNTHVSIYTLQDGEEIQASFDDIEGDSSEKSCIGSSIRPKKRRRLPCLCDESTDDDIPNRL</sequence>
<dbReference type="PANTHER" id="PTHR47165:SF4">
    <property type="entry name" value="OS03G0429900 PROTEIN"/>
    <property type="match status" value="1"/>
</dbReference>
<dbReference type="Pfam" id="PF08646">
    <property type="entry name" value="Rep_fac-A_C"/>
    <property type="match status" value="1"/>
</dbReference>
<dbReference type="Proteomes" id="UP001157418">
    <property type="component" value="Unassembled WGS sequence"/>
</dbReference>
<accession>A0AAU9MDC6</accession>
<evidence type="ECO:0000313" key="3">
    <source>
        <dbReference type="Proteomes" id="UP001157418"/>
    </source>
</evidence>
<gene>
    <name evidence="2" type="ORF">LVIROSA_LOCUS13117</name>
</gene>
<dbReference type="Gene3D" id="2.40.50.140">
    <property type="entry name" value="Nucleic acid-binding proteins"/>
    <property type="match status" value="1"/>
</dbReference>
<comment type="caution">
    <text evidence="2">The sequence shown here is derived from an EMBL/GenBank/DDBJ whole genome shotgun (WGS) entry which is preliminary data.</text>
</comment>
<evidence type="ECO:0000259" key="1">
    <source>
        <dbReference type="Pfam" id="PF08646"/>
    </source>
</evidence>
<feature type="domain" description="Replication factor A C-terminal" evidence="1">
    <location>
        <begin position="57"/>
        <end position="143"/>
    </location>
</feature>
<dbReference type="EMBL" id="CAKMRJ010002223">
    <property type="protein sequence ID" value="CAH1426008.1"/>
    <property type="molecule type" value="Genomic_DNA"/>
</dbReference>
<dbReference type="InterPro" id="IPR012340">
    <property type="entry name" value="NA-bd_OB-fold"/>
</dbReference>
<reference evidence="2 3" key="1">
    <citation type="submission" date="2022-01" db="EMBL/GenBank/DDBJ databases">
        <authorList>
            <person name="Xiong W."/>
            <person name="Schranz E."/>
        </authorList>
    </citation>
    <scope>NUCLEOTIDE SEQUENCE [LARGE SCALE GENOMIC DNA]</scope>
</reference>
<dbReference type="SUPFAM" id="SSF50249">
    <property type="entry name" value="Nucleic acid-binding proteins"/>
    <property type="match status" value="1"/>
</dbReference>
<dbReference type="AlphaFoldDB" id="A0AAU9MDC6"/>
<proteinExistence type="predicted"/>
<keyword evidence="3" id="KW-1185">Reference proteome</keyword>
<evidence type="ECO:0000313" key="2">
    <source>
        <dbReference type="EMBL" id="CAH1426008.1"/>
    </source>
</evidence>
<dbReference type="PANTHER" id="PTHR47165">
    <property type="entry name" value="OS03G0429900 PROTEIN"/>
    <property type="match status" value="1"/>
</dbReference>
<dbReference type="InterPro" id="IPR013955">
    <property type="entry name" value="Rep_factor-A_C"/>
</dbReference>